<dbReference type="PANTHER" id="PTHR13234">
    <property type="entry name" value="GAMMA-INTERFERON INDUCIBLE LYSOSOMAL THIOL REDUCTASE GILT"/>
    <property type="match status" value="1"/>
</dbReference>
<dbReference type="GO" id="GO:0050821">
    <property type="term" value="P:protein stabilization"/>
    <property type="evidence" value="ECO:0007669"/>
    <property type="project" value="Ensembl"/>
</dbReference>
<dbReference type="EC" id="1.8.-.-" evidence="8"/>
<evidence type="ECO:0000259" key="10">
    <source>
        <dbReference type="PROSITE" id="PS51110"/>
    </source>
</evidence>
<dbReference type="GeneTree" id="ENSGT00390000010450"/>
<gene>
    <name evidence="11" type="primary">IFI30</name>
</gene>
<reference evidence="11" key="1">
    <citation type="submission" date="2025-08" db="UniProtKB">
        <authorList>
            <consortium name="Ensembl"/>
        </authorList>
    </citation>
    <scope>IDENTIFICATION</scope>
</reference>
<dbReference type="GO" id="GO:0048147">
    <property type="term" value="P:negative regulation of fibroblast proliferation"/>
    <property type="evidence" value="ECO:0007669"/>
    <property type="project" value="Ensembl"/>
</dbReference>
<evidence type="ECO:0000313" key="12">
    <source>
        <dbReference type="Proteomes" id="UP000694392"/>
    </source>
</evidence>
<dbReference type="PANTHER" id="PTHR13234:SF8">
    <property type="entry name" value="GAMMA-INTERFERON-INDUCIBLE LYSOSOMAL THIOL REDUCTASE"/>
    <property type="match status" value="1"/>
</dbReference>
<dbReference type="GO" id="GO:0005576">
    <property type="term" value="C:extracellular region"/>
    <property type="evidence" value="ECO:0007669"/>
    <property type="project" value="UniProtKB-SubCell"/>
</dbReference>
<proteinExistence type="inferred from homology"/>
<comment type="subcellular location">
    <subcellularLocation>
        <location evidence="8">Secreted</location>
    </subcellularLocation>
    <subcellularLocation>
        <location evidence="8">Lysosome</location>
    </subcellularLocation>
</comment>
<dbReference type="InterPro" id="IPR003119">
    <property type="entry name" value="SAP_A"/>
</dbReference>
<evidence type="ECO:0000256" key="7">
    <source>
        <dbReference type="ARBA" id="ARBA00059163"/>
    </source>
</evidence>
<organism evidence="11 12">
    <name type="scientific">Sphenodon punctatus</name>
    <name type="common">Tuatara</name>
    <name type="synonym">Hatteria punctata</name>
    <dbReference type="NCBI Taxonomy" id="8508"/>
    <lineage>
        <taxon>Eukaryota</taxon>
        <taxon>Metazoa</taxon>
        <taxon>Chordata</taxon>
        <taxon>Craniata</taxon>
        <taxon>Vertebrata</taxon>
        <taxon>Euteleostomi</taxon>
        <taxon>Lepidosauria</taxon>
        <taxon>Sphenodontia</taxon>
        <taxon>Sphenodontidae</taxon>
        <taxon>Sphenodon</taxon>
    </lineage>
</organism>
<dbReference type="GO" id="GO:0030054">
    <property type="term" value="C:cell junction"/>
    <property type="evidence" value="ECO:0007669"/>
    <property type="project" value="Ensembl"/>
</dbReference>
<evidence type="ECO:0000256" key="6">
    <source>
        <dbReference type="ARBA" id="ARBA00023180"/>
    </source>
</evidence>
<evidence type="ECO:0000256" key="5">
    <source>
        <dbReference type="ARBA" id="ARBA00023157"/>
    </source>
</evidence>
<feature type="chain" id="PRO_5034590210" description="Gamma-interferon-inducible lysosomal thiol reductase" evidence="9">
    <location>
        <begin position="23"/>
        <end position="280"/>
    </location>
</feature>
<comment type="function">
    <text evidence="7">Lysosomal thiol reductase that can reduce protein disulfide bonds. May facilitate the complete unfolding of proteins destined for lysosomal degradation. Plays an important role in antigen processing. Facilitates the generation of MHC class II-restricted epitodes from disulfide bond-containing antigen by the endocytic reduction of disulfide bonds. Also facilitates MHC class I-restricted recognition of exogenous antigens containing disulfide bonds by CD8+ T-cells or crosspresentation.</text>
</comment>
<keyword evidence="8" id="KW-0676">Redox-active center</keyword>
<dbReference type="PROSITE" id="PS51110">
    <property type="entry name" value="SAP_A"/>
    <property type="match status" value="1"/>
</dbReference>
<dbReference type="GO" id="GO:0005829">
    <property type="term" value="C:cytosol"/>
    <property type="evidence" value="ECO:0007669"/>
    <property type="project" value="Ensembl"/>
</dbReference>
<feature type="domain" description="Saposin A-type" evidence="10">
    <location>
        <begin position="18"/>
        <end position="58"/>
    </location>
</feature>
<dbReference type="InterPro" id="IPR004911">
    <property type="entry name" value="Interferon-induced_GILT"/>
</dbReference>
<evidence type="ECO:0000256" key="1">
    <source>
        <dbReference type="ARBA" id="ARBA00005679"/>
    </source>
</evidence>
<dbReference type="AlphaFoldDB" id="A0A8D0GQH3"/>
<keyword evidence="6 8" id="KW-0325">Glycoprotein</keyword>
<dbReference type="GO" id="GO:0042590">
    <property type="term" value="P:antigen processing and presentation of exogenous peptide antigen via MHC class I"/>
    <property type="evidence" value="ECO:0007669"/>
    <property type="project" value="Ensembl"/>
</dbReference>
<dbReference type="GO" id="GO:0016671">
    <property type="term" value="F:oxidoreductase activity, acting on a sulfur group of donors, disulfide as acceptor"/>
    <property type="evidence" value="ECO:0007669"/>
    <property type="project" value="UniProtKB-UniRule"/>
</dbReference>
<dbReference type="Pfam" id="PF03227">
    <property type="entry name" value="GILT"/>
    <property type="match status" value="1"/>
</dbReference>
<keyword evidence="12" id="KW-1185">Reference proteome</keyword>
<dbReference type="GO" id="GO:0005764">
    <property type="term" value="C:lysosome"/>
    <property type="evidence" value="ECO:0007669"/>
    <property type="project" value="UniProtKB-SubCell"/>
</dbReference>
<protein>
    <recommendedName>
        <fullName evidence="8">Gamma-interferon-inducible lysosomal thiol reductase</fullName>
        <ecNumber evidence="8">1.8.-.-</ecNumber>
    </recommendedName>
    <alternativeName>
        <fullName evidence="8">Gamma-interferon-inducible protein IP-30</fullName>
    </alternativeName>
</protein>
<evidence type="ECO:0000256" key="8">
    <source>
        <dbReference type="RuleBase" id="RU369109"/>
    </source>
</evidence>
<dbReference type="Proteomes" id="UP000694392">
    <property type="component" value="Unplaced"/>
</dbReference>
<evidence type="ECO:0000313" key="11">
    <source>
        <dbReference type="Ensembl" id="ENSSPUP00000012034.1"/>
    </source>
</evidence>
<sequence length="280" mass="31311">MGPAWLLLLLPAAACVPGSVSGTGCPYPARLWCSSPEISRACQAEEHCAQLARYRRAQHPVPVPVSLYYESLCPACRDFLTAQLFPTWLMLRTIMNITLVPYGNAQEKNESGKWHFDCQHGQKECLGNMMETCLIHLLKNPDDYFPIIFCMESGTKLVENLPACMQIYAPSVKLEEIMACVKGDLGNKLMHNNAQLTEALSPKHQYVPWILIDGKHTDEIQARAQGALFRLVCDLYKVDPNFVWCLQEEKRIRILEREGAVNAIEFSPLPGAGSATSRSS</sequence>
<evidence type="ECO:0000256" key="3">
    <source>
        <dbReference type="ARBA" id="ARBA00022525"/>
    </source>
</evidence>
<name>A0A8D0GQH3_SPHPU</name>
<reference evidence="11" key="2">
    <citation type="submission" date="2025-09" db="UniProtKB">
        <authorList>
            <consortium name="Ensembl"/>
        </authorList>
    </citation>
    <scope>IDENTIFICATION</scope>
</reference>
<comment type="similarity">
    <text evidence="1 8">Belongs to the GILT family.</text>
</comment>
<keyword evidence="4 8" id="KW-0732">Signal</keyword>
<feature type="signal peptide" evidence="9">
    <location>
        <begin position="1"/>
        <end position="22"/>
    </location>
</feature>
<keyword evidence="3 8" id="KW-0964">Secreted</keyword>
<keyword evidence="5 8" id="KW-1015">Disulfide bond</keyword>
<dbReference type="Ensembl" id="ENSSPUT00000012833.1">
    <property type="protein sequence ID" value="ENSSPUP00000012034.1"/>
    <property type="gene ID" value="ENSSPUG00000009238.1"/>
</dbReference>
<comment type="function">
    <text evidence="8">Lysosomal thiol reductase that can reduce protein disulfide bonds. Facilitates the complete unfolding of proteins destined for lysosomal degradation. Plays an important role in antigen processing.</text>
</comment>
<keyword evidence="8" id="KW-0458">Lysosome</keyword>
<evidence type="ECO:0000256" key="4">
    <source>
        <dbReference type="ARBA" id="ARBA00022729"/>
    </source>
</evidence>
<keyword evidence="8" id="KW-0391">Immunity</keyword>
<keyword evidence="8" id="KW-0560">Oxidoreductase</keyword>
<evidence type="ECO:0000256" key="2">
    <source>
        <dbReference type="ARBA" id="ARBA00011615"/>
    </source>
</evidence>
<dbReference type="GO" id="GO:0019886">
    <property type="term" value="P:antigen processing and presentation of exogenous peptide antigen via MHC class II"/>
    <property type="evidence" value="ECO:0007669"/>
    <property type="project" value="Ensembl"/>
</dbReference>
<comment type="subunit">
    <text evidence="2 8">Dimer; disulfide-linked.</text>
</comment>
<accession>A0A8D0GQH3</accession>
<evidence type="ECO:0000256" key="9">
    <source>
        <dbReference type="SAM" id="SignalP"/>
    </source>
</evidence>